<organism evidence="2 3">
    <name type="scientific">Vitis vinifera</name>
    <name type="common">Grape</name>
    <dbReference type="NCBI Taxonomy" id="29760"/>
    <lineage>
        <taxon>Eukaryota</taxon>
        <taxon>Viridiplantae</taxon>
        <taxon>Streptophyta</taxon>
        <taxon>Embryophyta</taxon>
        <taxon>Tracheophyta</taxon>
        <taxon>Spermatophyta</taxon>
        <taxon>Magnoliopsida</taxon>
        <taxon>eudicotyledons</taxon>
        <taxon>Gunneridae</taxon>
        <taxon>Pentapetalae</taxon>
        <taxon>rosids</taxon>
        <taxon>Vitales</taxon>
        <taxon>Vitaceae</taxon>
        <taxon>Viteae</taxon>
        <taxon>Vitis</taxon>
    </lineage>
</organism>
<dbReference type="AlphaFoldDB" id="A0A438J3V7"/>
<proteinExistence type="predicted"/>
<feature type="region of interest" description="Disordered" evidence="1">
    <location>
        <begin position="247"/>
        <end position="296"/>
    </location>
</feature>
<dbReference type="PANTHER" id="PTHR47481">
    <property type="match status" value="1"/>
</dbReference>
<evidence type="ECO:0000313" key="2">
    <source>
        <dbReference type="EMBL" id="RVX03649.1"/>
    </source>
</evidence>
<evidence type="ECO:0008006" key="4">
    <source>
        <dbReference type="Google" id="ProtNLM"/>
    </source>
</evidence>
<feature type="compositionally biased region" description="Low complexity" evidence="1">
    <location>
        <begin position="272"/>
        <end position="295"/>
    </location>
</feature>
<evidence type="ECO:0000256" key="1">
    <source>
        <dbReference type="SAM" id="MobiDB-lite"/>
    </source>
</evidence>
<evidence type="ECO:0000313" key="3">
    <source>
        <dbReference type="Proteomes" id="UP000288805"/>
    </source>
</evidence>
<feature type="compositionally biased region" description="Low complexity" evidence="1">
    <location>
        <begin position="135"/>
        <end position="150"/>
    </location>
</feature>
<dbReference type="EMBL" id="QGNW01000064">
    <property type="protein sequence ID" value="RVX03649.1"/>
    <property type="molecule type" value="Genomic_DNA"/>
</dbReference>
<name>A0A438J3V7_VITVI</name>
<feature type="region of interest" description="Disordered" evidence="1">
    <location>
        <begin position="131"/>
        <end position="150"/>
    </location>
</feature>
<dbReference type="PANTHER" id="PTHR47481:SF35">
    <property type="entry name" value="ZINC FINGER, CCHC-TYPE-RELATED"/>
    <property type="match status" value="1"/>
</dbReference>
<comment type="caution">
    <text evidence="2">The sequence shown here is derived from an EMBL/GenBank/DDBJ whole genome shotgun (WGS) entry which is preliminary data.</text>
</comment>
<protein>
    <recommendedName>
        <fullName evidence="4">Retrovirus-related Pol polyprotein from transposon RE2</fullName>
    </recommendedName>
</protein>
<dbReference type="Pfam" id="PF14223">
    <property type="entry name" value="Retrotran_gag_2"/>
    <property type="match status" value="1"/>
</dbReference>
<sequence length="377" mass="42145">MVDLASSSPSLPLNTMPVKICLDLLYSSLTEESMSEVLGLRHSHEAWRALEVSFSHRTKTRELELKDELQLMQHGSHPIAEFSCTFKGLCDQLAAIDRPIDDIDKVHWSISHSSSNSTYYVQHTSKSVGAKKWKNWPPSSSSSSTNSKSSSTVHCQLWDKNGHLAKRYWSFLKLKKKESSNIVEAFSAYSIQDLNDTKWFPDSGATSHMTSDTEVVDQPTLYFGNERVMVGNGQPLAISHTRSISSLIPDSPRLSSNPPPDLQGPISMEPLSDSTTSNSTFPPSVSSVPRVTTSSHPMIRRGKTGIFKPRLYHAMNVLSSSQTFQALLALKEPRGFKFATKHLEWLSTTDYKIQALKTNDMWVLVPHPNNHNVVGFR</sequence>
<dbReference type="Proteomes" id="UP000288805">
    <property type="component" value="Unassembled WGS sequence"/>
</dbReference>
<feature type="compositionally biased region" description="Polar residues" evidence="1">
    <location>
        <begin position="247"/>
        <end position="256"/>
    </location>
</feature>
<gene>
    <name evidence="2" type="ORF">CK203_022950</name>
</gene>
<accession>A0A438J3V7</accession>
<reference evidence="2 3" key="1">
    <citation type="journal article" date="2018" name="PLoS Genet.">
        <title>Population sequencing reveals clonal diversity and ancestral inbreeding in the grapevine cultivar Chardonnay.</title>
        <authorList>
            <person name="Roach M.J."/>
            <person name="Johnson D.L."/>
            <person name="Bohlmann J."/>
            <person name="van Vuuren H.J."/>
            <person name="Jones S.J."/>
            <person name="Pretorius I.S."/>
            <person name="Schmidt S.A."/>
            <person name="Borneman A.R."/>
        </authorList>
    </citation>
    <scope>NUCLEOTIDE SEQUENCE [LARGE SCALE GENOMIC DNA]</scope>
    <source>
        <strain evidence="3">cv. Chardonnay</strain>
        <tissue evidence="2">Leaf</tissue>
    </source>
</reference>